<dbReference type="Gene3D" id="1.10.260.40">
    <property type="entry name" value="lambda repressor-like DNA-binding domains"/>
    <property type="match status" value="1"/>
</dbReference>
<organism evidence="2 3">
    <name type="scientific">Bergeriella denitrificans</name>
    <name type="common">Neisseria denitrificans</name>
    <dbReference type="NCBI Taxonomy" id="494"/>
    <lineage>
        <taxon>Bacteria</taxon>
        <taxon>Pseudomonadati</taxon>
        <taxon>Pseudomonadota</taxon>
        <taxon>Betaproteobacteria</taxon>
        <taxon>Neisseriales</taxon>
        <taxon>Neisseriaceae</taxon>
        <taxon>Bergeriella</taxon>
    </lineage>
</organism>
<name>A0A378UED6_BERDE</name>
<dbReference type="EMBL" id="UGQS01000001">
    <property type="protein sequence ID" value="STZ75778.1"/>
    <property type="molecule type" value="Genomic_DNA"/>
</dbReference>
<keyword evidence="3" id="KW-1185">Reference proteome</keyword>
<proteinExistence type="predicted"/>
<evidence type="ECO:0000259" key="1">
    <source>
        <dbReference type="PROSITE" id="PS50943"/>
    </source>
</evidence>
<gene>
    <name evidence="2" type="ORF">NCTC10295_00531</name>
</gene>
<sequence>MHTEQEKTDFSLRLQTALKLAGLSSLSNANLANRFNLRHPNQPVSTQAFHYWLVGRSIPTPDKIDTLAKWLNTSADWLRYGRADSETGQISDEEMLLLNYFRQLPPLKKQALLVLLKSSED</sequence>
<dbReference type="RefSeq" id="WP_066079540.1">
    <property type="nucleotide sequence ID" value="NZ_CP181246.1"/>
</dbReference>
<dbReference type="CDD" id="cd00093">
    <property type="entry name" value="HTH_XRE"/>
    <property type="match status" value="1"/>
</dbReference>
<dbReference type="PROSITE" id="PS50943">
    <property type="entry name" value="HTH_CROC1"/>
    <property type="match status" value="1"/>
</dbReference>
<dbReference type="Proteomes" id="UP000254651">
    <property type="component" value="Unassembled WGS sequence"/>
</dbReference>
<dbReference type="InterPro" id="IPR001387">
    <property type="entry name" value="Cro/C1-type_HTH"/>
</dbReference>
<evidence type="ECO:0000313" key="2">
    <source>
        <dbReference type="EMBL" id="STZ75778.1"/>
    </source>
</evidence>
<reference evidence="2 3" key="1">
    <citation type="submission" date="2018-06" db="EMBL/GenBank/DDBJ databases">
        <authorList>
            <consortium name="Pathogen Informatics"/>
            <person name="Doyle S."/>
        </authorList>
    </citation>
    <scope>NUCLEOTIDE SEQUENCE [LARGE SCALE GENOMIC DNA]</scope>
    <source>
        <strain evidence="2 3">NCTC10295</strain>
    </source>
</reference>
<protein>
    <recommendedName>
        <fullName evidence="1">HTH cro/C1-type domain-containing protein</fullName>
    </recommendedName>
</protein>
<dbReference type="GO" id="GO:0003677">
    <property type="term" value="F:DNA binding"/>
    <property type="evidence" value="ECO:0007669"/>
    <property type="project" value="InterPro"/>
</dbReference>
<accession>A0A378UED6</accession>
<dbReference type="AlphaFoldDB" id="A0A378UED6"/>
<evidence type="ECO:0000313" key="3">
    <source>
        <dbReference type="Proteomes" id="UP000254651"/>
    </source>
</evidence>
<dbReference type="InterPro" id="IPR010982">
    <property type="entry name" value="Lambda_DNA-bd_dom_sf"/>
</dbReference>
<feature type="domain" description="HTH cro/C1-type" evidence="1">
    <location>
        <begin position="44"/>
        <end position="78"/>
    </location>
</feature>